<protein>
    <submittedName>
        <fullName evidence="1">Uncharacterized protein</fullName>
    </submittedName>
</protein>
<evidence type="ECO:0000313" key="1">
    <source>
        <dbReference type="EMBL" id="MBT0995479.1"/>
    </source>
</evidence>
<reference evidence="1 2" key="1">
    <citation type="submission" date="2021-05" db="EMBL/GenBank/DDBJ databases">
        <title>Description of Cellulomonas sp. DKR-3 sp. nov.</title>
        <authorList>
            <person name="Dahal R.H."/>
            <person name="Chaudhary D.K."/>
        </authorList>
    </citation>
    <scope>NUCLEOTIDE SEQUENCE [LARGE SCALE GENOMIC DNA]</scope>
    <source>
        <strain evidence="1 2">DKR-3</strain>
    </source>
</reference>
<evidence type="ECO:0000313" key="2">
    <source>
        <dbReference type="Proteomes" id="UP000722125"/>
    </source>
</evidence>
<gene>
    <name evidence="1" type="ORF">KIN34_14425</name>
</gene>
<comment type="caution">
    <text evidence="1">The sequence shown here is derived from an EMBL/GenBank/DDBJ whole genome shotgun (WGS) entry which is preliminary data.</text>
</comment>
<dbReference type="RefSeq" id="WP_214352466.1">
    <property type="nucleotide sequence ID" value="NZ_JAHBOH010000002.1"/>
</dbReference>
<dbReference type="EMBL" id="JAHBOH010000002">
    <property type="protein sequence ID" value="MBT0995479.1"/>
    <property type="molecule type" value="Genomic_DNA"/>
</dbReference>
<accession>A0ABS5U269</accession>
<proteinExistence type="predicted"/>
<organism evidence="1 2">
    <name type="scientific">Cellulomonas fulva</name>
    <dbReference type="NCBI Taxonomy" id="2835530"/>
    <lineage>
        <taxon>Bacteria</taxon>
        <taxon>Bacillati</taxon>
        <taxon>Actinomycetota</taxon>
        <taxon>Actinomycetes</taxon>
        <taxon>Micrococcales</taxon>
        <taxon>Cellulomonadaceae</taxon>
        <taxon>Cellulomonas</taxon>
    </lineage>
</organism>
<sequence>MAPPHPLQESLDYLPEYLGDAGHLFEVVEERNAALTRARRAAGNKTGAGSPPVTHKSLNRAVVVAAVGALEAFCEDLALRAQPLVPGAVPPAQWYAIAGTRGMVQTPNSNNIAKLFWTIFRYDPRPDWDLLLDASWAEVGSGTRWRGTTISYKADAAARALDAMVQVRHGFAHQDKASAPKSTPGVVEVTSTQKLSLQSHHARNAMSMVVQVAVLTTHGLSTMIPGTSRPLRWKAAMKQAGWGELLAGTPAAAEVKSGWTGHPF</sequence>
<dbReference type="Proteomes" id="UP000722125">
    <property type="component" value="Unassembled WGS sequence"/>
</dbReference>
<name>A0ABS5U269_9CELL</name>
<keyword evidence="2" id="KW-1185">Reference proteome</keyword>